<feature type="transmembrane region" description="Helical" evidence="1">
    <location>
        <begin position="158"/>
        <end position="179"/>
    </location>
</feature>
<evidence type="ECO:0000313" key="3">
    <source>
        <dbReference type="Proteomes" id="UP000566071"/>
    </source>
</evidence>
<gene>
    <name evidence="2" type="ORF">HK413_06945</name>
</gene>
<protein>
    <submittedName>
        <fullName evidence="2">DUF4199 domain-containing protein</fullName>
    </submittedName>
</protein>
<feature type="transmembrane region" description="Helical" evidence="1">
    <location>
        <begin position="82"/>
        <end position="104"/>
    </location>
</feature>
<dbReference type="EMBL" id="JABFCR010000025">
    <property type="protein sequence ID" value="NNU33953.1"/>
    <property type="molecule type" value="Genomic_DNA"/>
</dbReference>
<evidence type="ECO:0000313" key="2">
    <source>
        <dbReference type="EMBL" id="NNU33953.1"/>
    </source>
</evidence>
<keyword evidence="1" id="KW-0812">Transmembrane</keyword>
<accession>A0ABX1W1W9</accession>
<keyword evidence="1" id="KW-1133">Transmembrane helix</keyword>
<proteinExistence type="predicted"/>
<keyword evidence="1" id="KW-0472">Membrane</keyword>
<feature type="transmembrane region" description="Helical" evidence="1">
    <location>
        <begin position="17"/>
        <end position="35"/>
    </location>
</feature>
<reference evidence="2 3" key="1">
    <citation type="submission" date="2020-05" db="EMBL/GenBank/DDBJ databases">
        <authorList>
            <person name="Khan S.A."/>
            <person name="Jeon C.O."/>
            <person name="Chun B.H."/>
        </authorList>
    </citation>
    <scope>NUCLEOTIDE SEQUENCE [LARGE SCALE GENOMIC DNA]</scope>
    <source>
        <strain evidence="2 3">S1162</strain>
    </source>
</reference>
<dbReference type="RefSeq" id="WP_175269636.1">
    <property type="nucleotide sequence ID" value="NZ_JABFCR010000025.1"/>
</dbReference>
<dbReference type="Pfam" id="PF13858">
    <property type="entry name" value="DUF4199"/>
    <property type="match status" value="1"/>
</dbReference>
<comment type="caution">
    <text evidence="2">The sequence shown here is derived from an EMBL/GenBank/DDBJ whole genome shotgun (WGS) entry which is preliminary data.</text>
</comment>
<feature type="transmembrane region" description="Helical" evidence="1">
    <location>
        <begin position="41"/>
        <end position="61"/>
    </location>
</feature>
<organism evidence="2 3">
    <name type="scientific">Mucilaginibacter humi</name>
    <dbReference type="NCBI Taxonomy" id="2732510"/>
    <lineage>
        <taxon>Bacteria</taxon>
        <taxon>Pseudomonadati</taxon>
        <taxon>Bacteroidota</taxon>
        <taxon>Sphingobacteriia</taxon>
        <taxon>Sphingobacteriales</taxon>
        <taxon>Sphingobacteriaceae</taxon>
        <taxon>Mucilaginibacter</taxon>
    </lineage>
</organism>
<keyword evidence="3" id="KW-1185">Reference proteome</keyword>
<name>A0ABX1W1W9_9SPHI</name>
<sequence length="196" mass="21869">MEDHTQKATIGKLGMRYGLLIAGISVVLSIVFRIVNPLMQFTNIWVQLFSAVVGIALIVIFGMEIRKSIGGYWSFGTAFKALMTMSVFVILITVLYSFILFKFIDPDMPTKINDATEAVMTERLAKMGMDQDKIDETSKMFHNGEFKAKLEPTLKNEAVTICFSLLFYVVVNLIVAACIKKNKPLNTLDDAIDPAV</sequence>
<evidence type="ECO:0000256" key="1">
    <source>
        <dbReference type="SAM" id="Phobius"/>
    </source>
</evidence>
<dbReference type="Proteomes" id="UP000566071">
    <property type="component" value="Unassembled WGS sequence"/>
</dbReference>
<dbReference type="InterPro" id="IPR025250">
    <property type="entry name" value="DUF4199"/>
</dbReference>